<dbReference type="InterPro" id="IPR050832">
    <property type="entry name" value="Bact_Acetyltransf"/>
</dbReference>
<evidence type="ECO:0000313" key="6">
    <source>
        <dbReference type="Proteomes" id="UP000199671"/>
    </source>
</evidence>
<sequence length="169" mass="17924">MSPAASAEVPAPPGVRLRPMTPPDLEAVSRLEPELFGAEAWSPATLAAELDRTTGPGADRAYLVAEATDEPARILGYAGLWYGDGRGDADLLTIATIPAARRRGVAGALLTSLLSTAADAGCRAVLLEVRASNEAAQRLYTAHGFTPIGRRRRYYLAPVEDAVVMRRVL</sequence>
<evidence type="ECO:0000256" key="1">
    <source>
        <dbReference type="ARBA" id="ARBA00022679"/>
    </source>
</evidence>
<gene>
    <name evidence="5" type="ORF">SAMN04487766_102215</name>
</gene>
<evidence type="ECO:0000256" key="2">
    <source>
        <dbReference type="ARBA" id="ARBA00023315"/>
    </source>
</evidence>
<dbReference type="InterPro" id="IPR006464">
    <property type="entry name" value="AcTrfase_RimI/Ard1"/>
</dbReference>
<dbReference type="SUPFAM" id="SSF55729">
    <property type="entry name" value="Acyl-CoA N-acyltransferases (Nat)"/>
    <property type="match status" value="1"/>
</dbReference>
<feature type="domain" description="N-acetyltransferase" evidence="4">
    <location>
        <begin position="15"/>
        <end position="169"/>
    </location>
</feature>
<dbReference type="GO" id="GO:0008080">
    <property type="term" value="F:N-acetyltransferase activity"/>
    <property type="evidence" value="ECO:0007669"/>
    <property type="project" value="InterPro"/>
</dbReference>
<dbReference type="AlphaFoldDB" id="A0A1G9T561"/>
<dbReference type="InterPro" id="IPR000182">
    <property type="entry name" value="GNAT_dom"/>
</dbReference>
<keyword evidence="1 5" id="KW-0808">Transferase</keyword>
<name>A0A1G9T561_9ACTO</name>
<dbReference type="PROSITE" id="PS51186">
    <property type="entry name" value="GNAT"/>
    <property type="match status" value="1"/>
</dbReference>
<protein>
    <submittedName>
        <fullName evidence="5">Ribosomal-protein-alanine N-acetyltransferase</fullName>
    </submittedName>
</protein>
<evidence type="ECO:0000313" key="5">
    <source>
        <dbReference type="EMBL" id="SDM42762.1"/>
    </source>
</evidence>
<feature type="region of interest" description="Disordered" evidence="3">
    <location>
        <begin position="1"/>
        <end position="21"/>
    </location>
</feature>
<evidence type="ECO:0000256" key="3">
    <source>
        <dbReference type="SAM" id="MobiDB-lite"/>
    </source>
</evidence>
<evidence type="ECO:0000259" key="4">
    <source>
        <dbReference type="PROSITE" id="PS51186"/>
    </source>
</evidence>
<keyword evidence="2" id="KW-0012">Acyltransferase</keyword>
<organism evidence="5 6">
    <name type="scientific">Actinomyces ruminicola</name>
    <dbReference type="NCBI Taxonomy" id="332524"/>
    <lineage>
        <taxon>Bacteria</taxon>
        <taxon>Bacillati</taxon>
        <taxon>Actinomycetota</taxon>
        <taxon>Actinomycetes</taxon>
        <taxon>Actinomycetales</taxon>
        <taxon>Actinomycetaceae</taxon>
        <taxon>Actinomyces</taxon>
    </lineage>
</organism>
<accession>A0A1G9T561</accession>
<dbReference type="InterPro" id="IPR016181">
    <property type="entry name" value="Acyl_CoA_acyltransferase"/>
</dbReference>
<dbReference type="Pfam" id="PF00583">
    <property type="entry name" value="Acetyltransf_1"/>
    <property type="match status" value="1"/>
</dbReference>
<dbReference type="Proteomes" id="UP000199671">
    <property type="component" value="Unassembled WGS sequence"/>
</dbReference>
<reference evidence="5 6" key="1">
    <citation type="submission" date="2016-10" db="EMBL/GenBank/DDBJ databases">
        <authorList>
            <person name="de Groot N.N."/>
        </authorList>
    </citation>
    <scope>NUCLEOTIDE SEQUENCE [LARGE SCALE GENOMIC DNA]</scope>
    <source>
        <strain evidence="5 6">KPR-7B</strain>
    </source>
</reference>
<dbReference type="Gene3D" id="3.40.630.30">
    <property type="match status" value="1"/>
</dbReference>
<dbReference type="PANTHER" id="PTHR43877">
    <property type="entry name" value="AMINOALKYLPHOSPHONATE N-ACETYLTRANSFERASE-RELATED-RELATED"/>
    <property type="match status" value="1"/>
</dbReference>
<dbReference type="CDD" id="cd04301">
    <property type="entry name" value="NAT_SF"/>
    <property type="match status" value="1"/>
</dbReference>
<dbReference type="EMBL" id="FNHU01000002">
    <property type="protein sequence ID" value="SDM42762.1"/>
    <property type="molecule type" value="Genomic_DNA"/>
</dbReference>
<dbReference type="NCBIfam" id="TIGR01575">
    <property type="entry name" value="rimI"/>
    <property type="match status" value="1"/>
</dbReference>
<proteinExistence type="predicted"/>